<gene>
    <name evidence="6" type="primary">proC</name>
    <name evidence="12" type="ORF">WQ57_25485</name>
</gene>
<evidence type="ECO:0000256" key="1">
    <source>
        <dbReference type="ARBA" id="ARBA00005525"/>
    </source>
</evidence>
<organism evidence="12 13">
    <name type="scientific">Mesobacillus campisalis</name>
    <dbReference type="NCBI Taxonomy" id="1408103"/>
    <lineage>
        <taxon>Bacteria</taxon>
        <taxon>Bacillati</taxon>
        <taxon>Bacillota</taxon>
        <taxon>Bacilli</taxon>
        <taxon>Bacillales</taxon>
        <taxon>Bacillaceae</taxon>
        <taxon>Mesobacillus</taxon>
    </lineage>
</organism>
<evidence type="ECO:0000313" key="13">
    <source>
        <dbReference type="Proteomes" id="UP000034166"/>
    </source>
</evidence>
<evidence type="ECO:0000256" key="5">
    <source>
        <dbReference type="ARBA" id="ARBA00058118"/>
    </source>
</evidence>
<dbReference type="UniPathway" id="UPA00098">
    <property type="reaction ID" value="UER00361"/>
</dbReference>
<dbReference type="PROSITE" id="PS00521">
    <property type="entry name" value="P5CR"/>
    <property type="match status" value="1"/>
</dbReference>
<dbReference type="InterPro" id="IPR028939">
    <property type="entry name" value="P5C_Rdtase_cat_N"/>
</dbReference>
<dbReference type="InterPro" id="IPR000304">
    <property type="entry name" value="Pyrroline-COOH_reductase"/>
</dbReference>
<dbReference type="HAMAP" id="MF_01925">
    <property type="entry name" value="P5C_reductase"/>
    <property type="match status" value="1"/>
</dbReference>
<dbReference type="PANTHER" id="PTHR11645:SF49">
    <property type="entry name" value="PYRROLINE-5-CARBOXYLATE REDUCTASE 1"/>
    <property type="match status" value="1"/>
</dbReference>
<name>A0A0M2SG62_9BACI</name>
<keyword evidence="6 9" id="KW-0028">Amino-acid biosynthesis</keyword>
<dbReference type="PANTHER" id="PTHR11645">
    <property type="entry name" value="PYRROLINE-5-CARBOXYLATE REDUCTASE"/>
    <property type="match status" value="1"/>
</dbReference>
<evidence type="ECO:0000313" key="12">
    <source>
        <dbReference type="EMBL" id="KKK33273.1"/>
    </source>
</evidence>
<evidence type="ECO:0000256" key="3">
    <source>
        <dbReference type="ARBA" id="ARBA00022857"/>
    </source>
</evidence>
<dbReference type="AlphaFoldDB" id="A0A0M2SG62"/>
<dbReference type="GO" id="GO:0055129">
    <property type="term" value="P:L-proline biosynthetic process"/>
    <property type="evidence" value="ECO:0007669"/>
    <property type="project" value="UniProtKB-UniRule"/>
</dbReference>
<dbReference type="PATRIC" id="fig|1408103.3.peg.5501"/>
<dbReference type="Proteomes" id="UP000034166">
    <property type="component" value="Unassembled WGS sequence"/>
</dbReference>
<feature type="binding site" evidence="8">
    <location>
        <begin position="70"/>
        <end position="73"/>
    </location>
    <ligand>
        <name>NADP(+)</name>
        <dbReference type="ChEBI" id="CHEBI:58349"/>
    </ligand>
</feature>
<keyword evidence="6" id="KW-0963">Cytoplasm</keyword>
<dbReference type="FunFam" id="1.10.3730.10:FF:000001">
    <property type="entry name" value="Pyrroline-5-carboxylate reductase"/>
    <property type="match status" value="1"/>
</dbReference>
<evidence type="ECO:0000256" key="2">
    <source>
        <dbReference type="ARBA" id="ARBA00022650"/>
    </source>
</evidence>
<evidence type="ECO:0000256" key="4">
    <source>
        <dbReference type="ARBA" id="ARBA00023002"/>
    </source>
</evidence>
<comment type="function">
    <text evidence="5 6">Catalyzes the reduction of 1-pyrroline-5-carboxylate (PCA) to L-proline.</text>
</comment>
<keyword evidence="3 6" id="KW-0521">NADP</keyword>
<dbReference type="InterPro" id="IPR053790">
    <property type="entry name" value="P5CR-like_CS"/>
</dbReference>
<comment type="catalytic activity">
    <reaction evidence="6 9">
        <text>L-proline + NADP(+) = (S)-1-pyrroline-5-carboxylate + NADPH + 2 H(+)</text>
        <dbReference type="Rhea" id="RHEA:14109"/>
        <dbReference type="ChEBI" id="CHEBI:15378"/>
        <dbReference type="ChEBI" id="CHEBI:17388"/>
        <dbReference type="ChEBI" id="CHEBI:57783"/>
        <dbReference type="ChEBI" id="CHEBI:58349"/>
        <dbReference type="ChEBI" id="CHEBI:60039"/>
        <dbReference type="EC" id="1.5.1.2"/>
    </reaction>
</comment>
<keyword evidence="2 6" id="KW-0641">Proline biosynthesis</keyword>
<dbReference type="SUPFAM" id="SSF51735">
    <property type="entry name" value="NAD(P)-binding Rossmann-fold domains"/>
    <property type="match status" value="1"/>
</dbReference>
<dbReference type="Pfam" id="PF14748">
    <property type="entry name" value="P5CR_dimer"/>
    <property type="match status" value="1"/>
</dbReference>
<dbReference type="GO" id="GO:0004735">
    <property type="term" value="F:pyrroline-5-carboxylate reductase activity"/>
    <property type="evidence" value="ECO:0007669"/>
    <property type="project" value="UniProtKB-UniRule"/>
</dbReference>
<evidence type="ECO:0000256" key="7">
    <source>
        <dbReference type="NCBIfam" id="TIGR00112"/>
    </source>
</evidence>
<dbReference type="Gene3D" id="1.10.3730.10">
    <property type="entry name" value="ProC C-terminal domain-like"/>
    <property type="match status" value="1"/>
</dbReference>
<dbReference type="InterPro" id="IPR036291">
    <property type="entry name" value="NAD(P)-bd_dom_sf"/>
</dbReference>
<protein>
    <recommendedName>
        <fullName evidence="6 7">Pyrroline-5-carboxylate reductase</fullName>
        <shortName evidence="6">P5C reductase</shortName>
        <shortName evidence="6">P5CR</shortName>
        <ecNumber evidence="6 7">1.5.1.2</ecNumber>
    </recommendedName>
    <alternativeName>
        <fullName evidence="6">PCA reductase</fullName>
    </alternativeName>
</protein>
<dbReference type="Pfam" id="PF03807">
    <property type="entry name" value="F420_oxidored"/>
    <property type="match status" value="1"/>
</dbReference>
<dbReference type="InterPro" id="IPR029036">
    <property type="entry name" value="P5CR_dimer"/>
</dbReference>
<evidence type="ECO:0000256" key="9">
    <source>
        <dbReference type="RuleBase" id="RU003903"/>
    </source>
</evidence>
<evidence type="ECO:0000256" key="8">
    <source>
        <dbReference type="PIRSR" id="PIRSR000193-1"/>
    </source>
</evidence>
<evidence type="ECO:0000259" key="11">
    <source>
        <dbReference type="Pfam" id="PF14748"/>
    </source>
</evidence>
<reference evidence="12 13" key="1">
    <citation type="submission" date="2015-04" db="EMBL/GenBank/DDBJ databases">
        <title>Taxonomic description and genome sequence of Bacillus campisalis sp. nov., a novel member of the genus Bacillus isolated from solar saltern.</title>
        <authorList>
            <person name="Mathan Kumar R."/>
            <person name="Kaur G."/>
            <person name="Kumar A."/>
            <person name="Singh N.K."/>
            <person name="Kaur N."/>
            <person name="Kumar N."/>
            <person name="Mayilraj S."/>
        </authorList>
    </citation>
    <scope>NUCLEOTIDE SEQUENCE [LARGE SCALE GENOMIC DNA]</scope>
    <source>
        <strain evidence="12 13">SA2-6</strain>
    </source>
</reference>
<dbReference type="RefSeq" id="WP_046526421.1">
    <property type="nucleotide sequence ID" value="NZ_LAYY01000101.1"/>
</dbReference>
<dbReference type="Gene3D" id="3.40.50.720">
    <property type="entry name" value="NAD(P)-binding Rossmann-like Domain"/>
    <property type="match status" value="1"/>
</dbReference>
<sequence length="285" mass="30535">MKKLVFFGAGSMAEALMSGIIENGLLKGSQIWVTNRNNQKKLKQLEQTYGINGSYDYNELFADADAVILAMKPKDAAGAINEFKSFLRDDILLISVLAGVSLETMEQAAEKPLAIIRAMPNTSAAVSRSATAIAGNQRVTEAQKRIAQKLFDTVGFTAFVQEEQLDAVTGLSGSGPAYIYYLVEAMEKSAVEIGLEQKLAKDLIVQTLIGAAAMMATSEKTPEELRLQVTSPGGTTEAGIAILEKHGVQEAFISCIKEAANHSRKMGEALSSELGSGKQPIKLSE</sequence>
<comment type="pathway">
    <text evidence="6 9">Amino-acid biosynthesis; L-proline biosynthesis; L-proline from L-glutamate 5-semialdehyde: step 1/1.</text>
</comment>
<evidence type="ECO:0000259" key="10">
    <source>
        <dbReference type="Pfam" id="PF03807"/>
    </source>
</evidence>
<keyword evidence="13" id="KW-1185">Reference proteome</keyword>
<dbReference type="GO" id="GO:0005737">
    <property type="term" value="C:cytoplasm"/>
    <property type="evidence" value="ECO:0007669"/>
    <property type="project" value="UniProtKB-SubCell"/>
</dbReference>
<dbReference type="InterPro" id="IPR008927">
    <property type="entry name" value="6-PGluconate_DH-like_C_sf"/>
</dbReference>
<dbReference type="EMBL" id="LAYY01000101">
    <property type="protein sequence ID" value="KKK33273.1"/>
    <property type="molecule type" value="Genomic_DNA"/>
</dbReference>
<feature type="domain" description="Pyrroline-5-carboxylate reductase dimerisation" evidence="11">
    <location>
        <begin position="162"/>
        <end position="266"/>
    </location>
</feature>
<comment type="catalytic activity">
    <reaction evidence="6">
        <text>L-proline + NAD(+) = (S)-1-pyrroline-5-carboxylate + NADH + 2 H(+)</text>
        <dbReference type="Rhea" id="RHEA:14105"/>
        <dbReference type="ChEBI" id="CHEBI:15378"/>
        <dbReference type="ChEBI" id="CHEBI:17388"/>
        <dbReference type="ChEBI" id="CHEBI:57540"/>
        <dbReference type="ChEBI" id="CHEBI:57945"/>
        <dbReference type="ChEBI" id="CHEBI:60039"/>
        <dbReference type="EC" id="1.5.1.2"/>
    </reaction>
</comment>
<dbReference type="NCBIfam" id="TIGR00112">
    <property type="entry name" value="proC"/>
    <property type="match status" value="1"/>
</dbReference>
<feature type="domain" description="Pyrroline-5-carboxylate reductase catalytic N-terminal" evidence="10">
    <location>
        <begin position="3"/>
        <end position="99"/>
    </location>
</feature>
<keyword evidence="4 6" id="KW-0560">Oxidoreductase</keyword>
<comment type="caution">
    <text evidence="12">The sequence shown here is derived from an EMBL/GenBank/DDBJ whole genome shotgun (WGS) entry which is preliminary data.</text>
</comment>
<dbReference type="EC" id="1.5.1.2" evidence="6 7"/>
<proteinExistence type="inferred from homology"/>
<comment type="similarity">
    <text evidence="1 6 9">Belongs to the pyrroline-5-carboxylate reductase family.</text>
</comment>
<dbReference type="PIRSF" id="PIRSF000193">
    <property type="entry name" value="Pyrrol-5-carb_rd"/>
    <property type="match status" value="1"/>
</dbReference>
<comment type="subcellular location">
    <subcellularLocation>
        <location evidence="6">Cytoplasm</location>
    </subcellularLocation>
</comment>
<dbReference type="SUPFAM" id="SSF48179">
    <property type="entry name" value="6-phosphogluconate dehydrogenase C-terminal domain-like"/>
    <property type="match status" value="1"/>
</dbReference>
<evidence type="ECO:0000256" key="6">
    <source>
        <dbReference type="HAMAP-Rule" id="MF_01925"/>
    </source>
</evidence>
<dbReference type="OrthoDB" id="9805754at2"/>
<accession>A0A0M2SG62</accession>